<evidence type="ECO:0000313" key="3">
    <source>
        <dbReference type="Proteomes" id="UP000015105"/>
    </source>
</evidence>
<protein>
    <submittedName>
        <fullName evidence="2">Uncharacterized protein</fullName>
    </submittedName>
</protein>
<keyword evidence="3" id="KW-1185">Reference proteome</keyword>
<dbReference type="Proteomes" id="UP000015105">
    <property type="component" value="Chromosome 6D"/>
</dbReference>
<dbReference type="AlphaFoldDB" id="A0A453N4H4"/>
<reference evidence="2" key="3">
    <citation type="journal article" date="2017" name="Nature">
        <title>Genome sequence of the progenitor of the wheat D genome Aegilops tauschii.</title>
        <authorList>
            <person name="Luo M.C."/>
            <person name="Gu Y.Q."/>
            <person name="Puiu D."/>
            <person name="Wang H."/>
            <person name="Twardziok S.O."/>
            <person name="Deal K.R."/>
            <person name="Huo N."/>
            <person name="Zhu T."/>
            <person name="Wang L."/>
            <person name="Wang Y."/>
            <person name="McGuire P.E."/>
            <person name="Liu S."/>
            <person name="Long H."/>
            <person name="Ramasamy R.K."/>
            <person name="Rodriguez J.C."/>
            <person name="Van S.L."/>
            <person name="Yuan L."/>
            <person name="Wang Z."/>
            <person name="Xia Z."/>
            <person name="Xiao L."/>
            <person name="Anderson O.D."/>
            <person name="Ouyang S."/>
            <person name="Liang Y."/>
            <person name="Zimin A.V."/>
            <person name="Pertea G."/>
            <person name="Qi P."/>
            <person name="Bennetzen J.L."/>
            <person name="Dai X."/>
            <person name="Dawson M.W."/>
            <person name="Muller H.G."/>
            <person name="Kugler K."/>
            <person name="Rivarola-Duarte L."/>
            <person name="Spannagl M."/>
            <person name="Mayer K.F.X."/>
            <person name="Lu F.H."/>
            <person name="Bevan M.W."/>
            <person name="Leroy P."/>
            <person name="Li P."/>
            <person name="You F.M."/>
            <person name="Sun Q."/>
            <person name="Liu Z."/>
            <person name="Lyons E."/>
            <person name="Wicker T."/>
            <person name="Salzberg S.L."/>
            <person name="Devos K.M."/>
            <person name="Dvorak J."/>
        </authorList>
    </citation>
    <scope>NUCLEOTIDE SEQUENCE [LARGE SCALE GENOMIC DNA]</scope>
    <source>
        <strain evidence="2">cv. AL8/78</strain>
    </source>
</reference>
<proteinExistence type="predicted"/>
<reference evidence="3" key="1">
    <citation type="journal article" date="2014" name="Science">
        <title>Ancient hybridizations among the ancestral genomes of bread wheat.</title>
        <authorList>
            <consortium name="International Wheat Genome Sequencing Consortium,"/>
            <person name="Marcussen T."/>
            <person name="Sandve S.R."/>
            <person name="Heier L."/>
            <person name="Spannagl M."/>
            <person name="Pfeifer M."/>
            <person name="Jakobsen K.S."/>
            <person name="Wulff B.B."/>
            <person name="Steuernagel B."/>
            <person name="Mayer K.F."/>
            <person name="Olsen O.A."/>
        </authorList>
    </citation>
    <scope>NUCLEOTIDE SEQUENCE [LARGE SCALE GENOMIC DNA]</scope>
    <source>
        <strain evidence="3">cv. AL8/78</strain>
    </source>
</reference>
<dbReference type="Gramene" id="AET6Gv20230700.6">
    <property type="protein sequence ID" value="AET6Gv20230700.6"/>
    <property type="gene ID" value="AET6Gv20230700"/>
</dbReference>
<organism evidence="2 3">
    <name type="scientific">Aegilops tauschii subsp. strangulata</name>
    <name type="common">Goatgrass</name>
    <dbReference type="NCBI Taxonomy" id="200361"/>
    <lineage>
        <taxon>Eukaryota</taxon>
        <taxon>Viridiplantae</taxon>
        <taxon>Streptophyta</taxon>
        <taxon>Embryophyta</taxon>
        <taxon>Tracheophyta</taxon>
        <taxon>Spermatophyta</taxon>
        <taxon>Magnoliopsida</taxon>
        <taxon>Liliopsida</taxon>
        <taxon>Poales</taxon>
        <taxon>Poaceae</taxon>
        <taxon>BOP clade</taxon>
        <taxon>Pooideae</taxon>
        <taxon>Triticodae</taxon>
        <taxon>Triticeae</taxon>
        <taxon>Triticinae</taxon>
        <taxon>Aegilops</taxon>
    </lineage>
</organism>
<evidence type="ECO:0000256" key="1">
    <source>
        <dbReference type="SAM" id="MobiDB-lite"/>
    </source>
</evidence>
<accession>A0A453N4H4</accession>
<sequence>KGAAPVEITLAGSSPTRAAPYPLPHAPPLSPPPNPSPRSPPCPAAGLRRSPGHPSMIRLPLARPRVLCSAPPRGLAARPLHLSADAPESACAKFVAPPPPPPLSPFPPPPPPALAPAPLRPARAAPRRLLLRHAGSAAPDCAPTAVARPRAACSAPPRGRRLPPAGSASALCNIDLPEFSFSGGGAAGHNLDELEFCCCVLLGATASGLLSTCVSA</sequence>
<feature type="region of interest" description="Disordered" evidence="1">
    <location>
        <begin position="1"/>
        <end position="58"/>
    </location>
</feature>
<reference evidence="3" key="2">
    <citation type="journal article" date="2017" name="Nat. Plants">
        <title>The Aegilops tauschii genome reveals multiple impacts of transposons.</title>
        <authorList>
            <person name="Zhao G."/>
            <person name="Zou C."/>
            <person name="Li K."/>
            <person name="Wang K."/>
            <person name="Li T."/>
            <person name="Gao L."/>
            <person name="Zhang X."/>
            <person name="Wang H."/>
            <person name="Yang Z."/>
            <person name="Liu X."/>
            <person name="Jiang W."/>
            <person name="Mao L."/>
            <person name="Kong X."/>
            <person name="Jiao Y."/>
            <person name="Jia J."/>
        </authorList>
    </citation>
    <scope>NUCLEOTIDE SEQUENCE [LARGE SCALE GENOMIC DNA]</scope>
    <source>
        <strain evidence="3">cv. AL8/78</strain>
    </source>
</reference>
<reference evidence="2" key="4">
    <citation type="submission" date="2019-03" db="UniProtKB">
        <authorList>
            <consortium name="EnsemblPlants"/>
        </authorList>
    </citation>
    <scope>IDENTIFICATION</scope>
</reference>
<reference evidence="2" key="5">
    <citation type="journal article" date="2021" name="G3 (Bethesda)">
        <title>Aegilops tauschii genome assembly Aet v5.0 features greater sequence contiguity and improved annotation.</title>
        <authorList>
            <person name="Wang L."/>
            <person name="Zhu T."/>
            <person name="Rodriguez J.C."/>
            <person name="Deal K.R."/>
            <person name="Dubcovsky J."/>
            <person name="McGuire P.E."/>
            <person name="Lux T."/>
            <person name="Spannagl M."/>
            <person name="Mayer K.F.X."/>
            <person name="Baldrich P."/>
            <person name="Meyers B.C."/>
            <person name="Huo N."/>
            <person name="Gu Y.Q."/>
            <person name="Zhou H."/>
            <person name="Devos K.M."/>
            <person name="Bennetzen J.L."/>
            <person name="Unver T."/>
            <person name="Budak H."/>
            <person name="Gulick P.J."/>
            <person name="Galiba G."/>
            <person name="Kalapos B."/>
            <person name="Nelson D.R."/>
            <person name="Li P."/>
            <person name="You F.M."/>
            <person name="Luo M.C."/>
            <person name="Dvorak J."/>
        </authorList>
    </citation>
    <scope>NUCLEOTIDE SEQUENCE [LARGE SCALE GENOMIC DNA]</scope>
    <source>
        <strain evidence="2">cv. AL8/78</strain>
    </source>
</reference>
<evidence type="ECO:0000313" key="2">
    <source>
        <dbReference type="EnsemblPlants" id="AET6Gv20230700.6"/>
    </source>
</evidence>
<dbReference type="EnsemblPlants" id="AET6Gv20230700.6">
    <property type="protein sequence ID" value="AET6Gv20230700.6"/>
    <property type="gene ID" value="AET6Gv20230700"/>
</dbReference>
<feature type="compositionally biased region" description="Pro residues" evidence="1">
    <location>
        <begin position="21"/>
        <end position="43"/>
    </location>
</feature>
<name>A0A453N4H4_AEGTS</name>